<feature type="compositionally biased region" description="Low complexity" evidence="1">
    <location>
        <begin position="295"/>
        <end position="304"/>
    </location>
</feature>
<accession>A0A8T1QPQ9</accession>
<reference evidence="3" key="1">
    <citation type="submission" date="2020-12" db="EMBL/GenBank/DDBJ databases">
        <title>WGS assembly of Carya illinoinensis cv. Pawnee.</title>
        <authorList>
            <person name="Platts A."/>
            <person name="Shu S."/>
            <person name="Wright S."/>
            <person name="Barry K."/>
            <person name="Edger P."/>
            <person name="Pires J.C."/>
            <person name="Schmutz J."/>
        </authorList>
    </citation>
    <scope>NUCLEOTIDE SEQUENCE</scope>
    <source>
        <tissue evidence="3">Leaf</tissue>
    </source>
</reference>
<organism evidence="3 5">
    <name type="scientific">Carya illinoinensis</name>
    <name type="common">Pecan</name>
    <dbReference type="NCBI Taxonomy" id="32201"/>
    <lineage>
        <taxon>Eukaryota</taxon>
        <taxon>Viridiplantae</taxon>
        <taxon>Streptophyta</taxon>
        <taxon>Embryophyta</taxon>
        <taxon>Tracheophyta</taxon>
        <taxon>Spermatophyta</taxon>
        <taxon>Magnoliopsida</taxon>
        <taxon>eudicotyledons</taxon>
        <taxon>Gunneridae</taxon>
        <taxon>Pentapetalae</taxon>
        <taxon>rosids</taxon>
        <taxon>fabids</taxon>
        <taxon>Fagales</taxon>
        <taxon>Juglandaceae</taxon>
        <taxon>Carya</taxon>
    </lineage>
</organism>
<evidence type="ECO:0000259" key="2">
    <source>
        <dbReference type="PROSITE" id="PS51934"/>
    </source>
</evidence>
<evidence type="ECO:0000256" key="1">
    <source>
        <dbReference type="SAM" id="MobiDB-lite"/>
    </source>
</evidence>
<evidence type="ECO:0000313" key="4">
    <source>
        <dbReference type="EMBL" id="KAG6715677.1"/>
    </source>
</evidence>
<keyword evidence="5" id="KW-1185">Reference proteome</keyword>
<protein>
    <recommendedName>
        <fullName evidence="2">LRAT domain-containing protein</fullName>
    </recommendedName>
</protein>
<comment type="caution">
    <text evidence="3">The sequence shown here is derived from an EMBL/GenBank/DDBJ whole genome shotgun (WGS) entry which is preliminary data.</text>
</comment>
<dbReference type="EMBL" id="CM031828">
    <property type="protein sequence ID" value="KAG6715677.1"/>
    <property type="molecule type" value="Genomic_DNA"/>
</dbReference>
<dbReference type="Proteomes" id="UP000811246">
    <property type="component" value="Chromosome 4"/>
</dbReference>
<gene>
    <name evidence="3" type="ORF">CIPAW_04G006500</name>
    <name evidence="4" type="ORF">I3842_04G006400</name>
</gene>
<evidence type="ECO:0000313" key="5">
    <source>
        <dbReference type="Proteomes" id="UP000811609"/>
    </source>
</evidence>
<dbReference type="Pfam" id="PF04970">
    <property type="entry name" value="LRAT"/>
    <property type="match status" value="1"/>
</dbReference>
<dbReference type="PANTHER" id="PTHR46137:SF3">
    <property type="entry name" value="OS05G0310600 PROTEIN"/>
    <property type="match status" value="1"/>
</dbReference>
<name>A0A8T1QPQ9_CARIL</name>
<dbReference type="InterPro" id="IPR007053">
    <property type="entry name" value="LRAT_dom"/>
</dbReference>
<dbReference type="EMBL" id="CM031812">
    <property type="protein sequence ID" value="KAG6656211.1"/>
    <property type="molecule type" value="Genomic_DNA"/>
</dbReference>
<dbReference type="Proteomes" id="UP000811609">
    <property type="component" value="Chromosome 4"/>
</dbReference>
<evidence type="ECO:0000313" key="3">
    <source>
        <dbReference type="EMBL" id="KAG6656211.1"/>
    </source>
</evidence>
<reference evidence="4" key="2">
    <citation type="submission" date="2021-01" db="EMBL/GenBank/DDBJ databases">
        <authorList>
            <person name="Lovell J.T."/>
            <person name="Bentley N."/>
            <person name="Bhattarai G."/>
            <person name="Jenkins J.W."/>
            <person name="Sreedasyam A."/>
            <person name="Alarcon Y."/>
            <person name="Bock C."/>
            <person name="Boston L."/>
            <person name="Carlson J."/>
            <person name="Cervantes K."/>
            <person name="Clermont K."/>
            <person name="Krom N."/>
            <person name="Kubenka K."/>
            <person name="Mamidi S."/>
            <person name="Mattison C."/>
            <person name="Monteros M."/>
            <person name="Pisani C."/>
            <person name="Plott C."/>
            <person name="Rajasekar S."/>
            <person name="Rhein H.S."/>
            <person name="Rohla C."/>
            <person name="Song M."/>
            <person name="Hilaire R.S."/>
            <person name="Shu S."/>
            <person name="Wells L."/>
            <person name="Wang X."/>
            <person name="Webber J."/>
            <person name="Heerema R.J."/>
            <person name="Klein P."/>
            <person name="Conner P."/>
            <person name="Grauke L."/>
            <person name="Grimwood J."/>
            <person name="Schmutz J."/>
            <person name="Randall J.J."/>
        </authorList>
    </citation>
    <scope>NUCLEOTIDE SEQUENCE</scope>
    <source>
        <tissue evidence="4">Leaf</tissue>
    </source>
</reference>
<sequence>MGVWSNKIERENLKPGDHIYSWRLTYTYAHHGIYVGDENVIHFTRGPGQEIGSGPVLDRIIVSSSPSYRPMGIPCSRCGDQSNLNGVIISCIDCFLSGGNLYLFEYGVSKAFFLFQVRGGTCTLASSDPPEDVIHRAKYLLRNGFGSYDIFKNNCEDFALYCKTEKLLAGRSGQVASFNAAVGSAANVAVDAAASAATNAVARAAANAVARAAANAAISSPLQSLATSFSGYLTTSFSGGTIVVVYGVKYGIRYCTNRLDSDIGVCGDAVAVESLVAPSGSNESEASNELKASGSNYSKASNESEASKSNESEAVTEMFKGG</sequence>
<feature type="domain" description="LRAT" evidence="2">
    <location>
        <begin position="20"/>
        <end position="171"/>
    </location>
</feature>
<feature type="region of interest" description="Disordered" evidence="1">
    <location>
        <begin position="278"/>
        <end position="322"/>
    </location>
</feature>
<dbReference type="PROSITE" id="PS51934">
    <property type="entry name" value="LRAT"/>
    <property type="match status" value="1"/>
</dbReference>
<dbReference type="AlphaFoldDB" id="A0A8T1QPQ9"/>
<proteinExistence type="predicted"/>
<dbReference type="PANTHER" id="PTHR46137">
    <property type="entry name" value="OS05G0310600 PROTEIN"/>
    <property type="match status" value="1"/>
</dbReference>